<feature type="region of interest" description="Disordered" evidence="1">
    <location>
        <begin position="62"/>
        <end position="122"/>
    </location>
</feature>
<evidence type="ECO:0000313" key="3">
    <source>
        <dbReference type="Proteomes" id="UP000002564"/>
    </source>
</evidence>
<dbReference type="Proteomes" id="UP000002564">
    <property type="component" value="Chromosome"/>
</dbReference>
<dbReference type="RefSeq" id="WP_012503742.1">
    <property type="nucleotide sequence ID" value="NC_011035.1"/>
</dbReference>
<sequence>MPSENQTAFSFGDFEMTVKLKAPEGFTDVSFGSQSYAADENGIVEVPSEAAEFLYQFGFGNVASEPAEGPEKAKRGRKPKTGQPAGQSEPAEAAEPAEAEAEAAEPAEAAEAAEPAEAEKAE</sequence>
<organism evidence="2 3">
    <name type="scientific">Neisseria gonorrhoeae (strain NCCP11945)</name>
    <dbReference type="NCBI Taxonomy" id="521006"/>
    <lineage>
        <taxon>Bacteria</taxon>
        <taxon>Pseudomonadati</taxon>
        <taxon>Pseudomonadota</taxon>
        <taxon>Betaproteobacteria</taxon>
        <taxon>Neisseriales</taxon>
        <taxon>Neisseriaceae</taxon>
        <taxon>Neisseria</taxon>
    </lineage>
</organism>
<dbReference type="AlphaFoldDB" id="B4RMS6"/>
<reference evidence="2 3" key="1">
    <citation type="journal article" date="2008" name="J. Bacteriol.">
        <title>Complete genome sequence of Neisseria gonorrhoeae NCCP11945.</title>
        <authorList>
            <person name="Chung G.T."/>
            <person name="Yoo J.S."/>
            <person name="Oh H.B."/>
            <person name="Lee Y.S."/>
            <person name="Cha S.H."/>
            <person name="Kim S.J."/>
            <person name="Yoo C.K."/>
        </authorList>
    </citation>
    <scope>NUCLEOTIDE SEQUENCE [LARGE SCALE GENOMIC DNA]</scope>
    <source>
        <strain evidence="2 3">NCCP11945</strain>
    </source>
</reference>
<dbReference type="HOGENOM" id="CLU_176967_0_0_4"/>
<gene>
    <name evidence="2" type="ordered locus">NGK_1436</name>
</gene>
<protein>
    <submittedName>
        <fullName evidence="2">Putative phage associated protein</fullName>
    </submittedName>
</protein>
<accession>B4RMS6</accession>
<name>B4RMS6_NEIG2</name>
<proteinExistence type="predicted"/>
<evidence type="ECO:0000256" key="1">
    <source>
        <dbReference type="SAM" id="MobiDB-lite"/>
    </source>
</evidence>
<dbReference type="EMBL" id="CP001050">
    <property type="protein sequence ID" value="ACF30108.1"/>
    <property type="molecule type" value="Genomic_DNA"/>
</dbReference>
<feature type="compositionally biased region" description="Low complexity" evidence="1">
    <location>
        <begin position="106"/>
        <end position="115"/>
    </location>
</feature>
<feature type="compositionally biased region" description="Acidic residues" evidence="1">
    <location>
        <begin position="95"/>
        <end position="105"/>
    </location>
</feature>
<dbReference type="KEGG" id="ngk:NGK_1436"/>
<evidence type="ECO:0000313" key="2">
    <source>
        <dbReference type="EMBL" id="ACF30108.1"/>
    </source>
</evidence>